<dbReference type="PANTHER" id="PTHR11785:SF402">
    <property type="entry name" value="AMINO ACID TRANSPORTER (EUROFUNG)"/>
    <property type="match status" value="1"/>
</dbReference>
<name>A0A8H7EEV9_9PLEO</name>
<evidence type="ECO:0000256" key="1">
    <source>
        <dbReference type="ARBA" id="ARBA00004141"/>
    </source>
</evidence>
<dbReference type="Pfam" id="PF13520">
    <property type="entry name" value="AA_permease_2"/>
    <property type="match status" value="1"/>
</dbReference>
<dbReference type="GeneID" id="62203772"/>
<feature type="transmembrane region" description="Helical" evidence="6">
    <location>
        <begin position="913"/>
        <end position="936"/>
    </location>
</feature>
<evidence type="ECO:0000256" key="4">
    <source>
        <dbReference type="ARBA" id="ARBA00023136"/>
    </source>
</evidence>
<dbReference type="InterPro" id="IPR010730">
    <property type="entry name" value="HET"/>
</dbReference>
<accession>A0A8H7EEV9</accession>
<dbReference type="EMBL" id="JAAABM010000007">
    <property type="protein sequence ID" value="KAF7676042.1"/>
    <property type="molecule type" value="Genomic_DNA"/>
</dbReference>
<reference evidence="8" key="1">
    <citation type="submission" date="2020-01" db="EMBL/GenBank/DDBJ databases">
        <authorList>
            <person name="Feng Z.H.Z."/>
        </authorList>
    </citation>
    <scope>NUCLEOTIDE SEQUENCE</scope>
    <source>
        <strain evidence="8">CBS107.38</strain>
    </source>
</reference>
<dbReference type="PANTHER" id="PTHR11785">
    <property type="entry name" value="AMINO ACID TRANSPORTER"/>
    <property type="match status" value="1"/>
</dbReference>
<dbReference type="Gene3D" id="1.20.1740.10">
    <property type="entry name" value="Amino acid/polyamine transporter I"/>
    <property type="match status" value="1"/>
</dbReference>
<feature type="transmembrane region" description="Helical" evidence="6">
    <location>
        <begin position="1102"/>
        <end position="1122"/>
    </location>
</feature>
<proteinExistence type="predicted"/>
<keyword evidence="3 6" id="KW-1133">Transmembrane helix</keyword>
<feature type="transmembrane region" description="Helical" evidence="6">
    <location>
        <begin position="781"/>
        <end position="799"/>
    </location>
</feature>
<reference evidence="8" key="2">
    <citation type="submission" date="2020-08" db="EMBL/GenBank/DDBJ databases">
        <title>Draft Genome Sequence of Cumin Blight Pathogen Alternaria burnsii.</title>
        <authorList>
            <person name="Feng Z."/>
        </authorList>
    </citation>
    <scope>NUCLEOTIDE SEQUENCE</scope>
    <source>
        <strain evidence="8">CBS107.38</strain>
    </source>
</reference>
<dbReference type="InterPro" id="IPR050598">
    <property type="entry name" value="AminoAcid_Transporter"/>
</dbReference>
<feature type="transmembrane region" description="Helical" evidence="6">
    <location>
        <begin position="956"/>
        <end position="977"/>
    </location>
</feature>
<keyword evidence="9" id="KW-1185">Reference proteome</keyword>
<dbReference type="GO" id="GO:0016020">
    <property type="term" value="C:membrane"/>
    <property type="evidence" value="ECO:0007669"/>
    <property type="project" value="UniProtKB-SubCell"/>
</dbReference>
<dbReference type="Pfam" id="PF06985">
    <property type="entry name" value="HET"/>
    <property type="match status" value="1"/>
</dbReference>
<comment type="caution">
    <text evidence="8">The sequence shown here is derived from an EMBL/GenBank/DDBJ whole genome shotgun (WGS) entry which is preliminary data.</text>
</comment>
<feature type="domain" description="Heterokaryon incompatibility" evidence="7">
    <location>
        <begin position="230"/>
        <end position="389"/>
    </location>
</feature>
<feature type="compositionally biased region" description="Low complexity" evidence="5">
    <location>
        <begin position="642"/>
        <end position="651"/>
    </location>
</feature>
<evidence type="ECO:0000259" key="7">
    <source>
        <dbReference type="Pfam" id="PF06985"/>
    </source>
</evidence>
<evidence type="ECO:0000313" key="9">
    <source>
        <dbReference type="Proteomes" id="UP000596902"/>
    </source>
</evidence>
<protein>
    <recommendedName>
        <fullName evidence="7">Heterokaryon incompatibility domain-containing protein</fullName>
    </recommendedName>
</protein>
<comment type="subcellular location">
    <subcellularLocation>
        <location evidence="1">Membrane</location>
        <topology evidence="1">Multi-pass membrane protein</topology>
    </subcellularLocation>
</comment>
<feature type="transmembrane region" description="Helical" evidence="6">
    <location>
        <begin position="699"/>
        <end position="719"/>
    </location>
</feature>
<gene>
    <name evidence="8" type="ORF">GT037_005547</name>
</gene>
<dbReference type="RefSeq" id="XP_038786283.1">
    <property type="nucleotide sequence ID" value="XM_038930594.1"/>
</dbReference>
<feature type="transmembrane region" description="Helical" evidence="6">
    <location>
        <begin position="874"/>
        <end position="892"/>
    </location>
</feature>
<evidence type="ECO:0000313" key="8">
    <source>
        <dbReference type="EMBL" id="KAF7676042.1"/>
    </source>
</evidence>
<evidence type="ECO:0000256" key="2">
    <source>
        <dbReference type="ARBA" id="ARBA00022692"/>
    </source>
</evidence>
<organism evidence="8 9">
    <name type="scientific">Alternaria burnsii</name>
    <dbReference type="NCBI Taxonomy" id="1187904"/>
    <lineage>
        <taxon>Eukaryota</taxon>
        <taxon>Fungi</taxon>
        <taxon>Dikarya</taxon>
        <taxon>Ascomycota</taxon>
        <taxon>Pezizomycotina</taxon>
        <taxon>Dothideomycetes</taxon>
        <taxon>Pleosporomycetidae</taxon>
        <taxon>Pleosporales</taxon>
        <taxon>Pleosporineae</taxon>
        <taxon>Pleosporaceae</taxon>
        <taxon>Alternaria</taxon>
        <taxon>Alternaria sect. Alternaria</taxon>
    </lineage>
</organism>
<keyword evidence="2 6" id="KW-0812">Transmembrane</keyword>
<sequence length="1163" mass="128647">MSLCNLCQSFDILDFPNLSPNYTVYPVTSKTYPSLVSNIHKLRIGGWKKDREDPKHDSEPLGLPYHQSLEALEAACADNCAICTVVQRDVAQFKTEFFEAKNDTSAYRERSGGPDWRMFGVRGVGETGGFMIVSADTKAPFEIWVVAAVGFCVDYKDPLTSIIRGRKILPNSQHTLQHALSWVRDCDKQRTDSRCHVDAAPLPARVLDIRSSASHKVSLHEPAEGELGRYAALSYVWGESSPFTTTKANIEANKEGIDIDRLPETFQDAIFVAREMGIGYLWVDSLCICQDDSSDWSRETSRMSSVYSNAYIMLSATGSASSNAGLSIFSPTRPAPTYSSFPYTSTEGTKGTLLVFPYSKEVTRFPAWSGPYELLKNEPLTQRGWALQERWLAPRILHFGSKEMFFECYCGFKGENGFLMEGRKDTLFPTTSPGSSPAIPNDTSSDEIDFTEPEPMERQWNSVLSNYNKRQLTNASDKLPALSGLARTYQDITGDTYLAGHWRSTLLQSLIWQATGYPTVPDTYRAPSWSWAAIDGSFGMFSPGMGFDKGDWVSLATIHDAWTNLKNEENPFGEVTDGQLDISAPLERLFPFASKDEEGVEWPKNYKVAKGNIAKTVEQNRTTNHNCRNHRAMDIDRETTASSDSGDSGSSEDQHPPSTASRLTFYDAFTLLVSLQVGSGVFSSPSQVNNHSPSPGASLIIWAICGAVAWAGAASFAELGAAMPVNGGLQEYLHEIYGSYMAFLASWIWIFATKPSSMAILSIICAKYWTEVFLPANDEELFWLNKIIAISALAVMIFFNSISTRATSRLANVFLIIKLLTVALLLVCCLVFIVFGFHAGTNTPNRDWITKNWFQYRNEGEDFSLIDWNNASQWSKIGEITMAIYAGLWAYSGWDNANMVAGEMQDAAKELPAAIHTAVPAVIVCFLCANLSYYILIPWNVVGASDTVAETAGQNVLGRSGAVIFALLVSVACLGSININVFTGARLTISAVNKGYLPKLLAEHGHSQNGQPQDRQLQEAPRDYSLSSKLLSLFGEGPFWQTPIKAMLFNGCLTIVYILVGTFSALVTFIGIAEYVFFFFAVLGLLHMRVKQPHLHRPYKAFIGIPLSFTLISLVLVVRGILAAPAQGIAIALLLLSGTIWHFRESDTFDILRRRVRYQPIPA</sequence>
<evidence type="ECO:0000256" key="3">
    <source>
        <dbReference type="ARBA" id="ARBA00022989"/>
    </source>
</evidence>
<evidence type="ECO:0000256" key="6">
    <source>
        <dbReference type="SAM" id="Phobius"/>
    </source>
</evidence>
<evidence type="ECO:0000256" key="5">
    <source>
        <dbReference type="SAM" id="MobiDB-lite"/>
    </source>
</evidence>
<dbReference type="Proteomes" id="UP000596902">
    <property type="component" value="Unassembled WGS sequence"/>
</dbReference>
<keyword evidence="4 6" id="KW-0472">Membrane</keyword>
<feature type="transmembrane region" description="Helical" evidence="6">
    <location>
        <begin position="1072"/>
        <end position="1090"/>
    </location>
</feature>
<dbReference type="GO" id="GO:0015179">
    <property type="term" value="F:L-amino acid transmembrane transporter activity"/>
    <property type="evidence" value="ECO:0007669"/>
    <property type="project" value="TreeGrafter"/>
</dbReference>
<feature type="region of interest" description="Disordered" evidence="5">
    <location>
        <begin position="617"/>
        <end position="659"/>
    </location>
</feature>
<dbReference type="AlphaFoldDB" id="A0A8H7EEV9"/>
<feature type="transmembrane region" description="Helical" evidence="6">
    <location>
        <begin position="811"/>
        <end position="837"/>
    </location>
</feature>
<feature type="transmembrane region" description="Helical" evidence="6">
    <location>
        <begin position="740"/>
        <end position="769"/>
    </location>
</feature>
<dbReference type="InterPro" id="IPR002293">
    <property type="entry name" value="AA/rel_permease1"/>
</dbReference>